<evidence type="ECO:0000313" key="2">
    <source>
        <dbReference type="EMBL" id="CUI14341.1"/>
    </source>
</evidence>
<reference evidence="3" key="1">
    <citation type="submission" date="2015-09" db="EMBL/GenBank/DDBJ databases">
        <authorList>
            <consortium name="Pathogen Informatics"/>
        </authorList>
    </citation>
    <scope>NUCLEOTIDE SEQUENCE [LARGE SCALE GENOMIC DNA]</scope>
    <source>
        <strain evidence="3">Lake Konstanz</strain>
    </source>
</reference>
<accession>A0A0S4KL57</accession>
<keyword evidence="1" id="KW-1133">Transmembrane helix</keyword>
<evidence type="ECO:0000313" key="3">
    <source>
        <dbReference type="Proteomes" id="UP000051952"/>
    </source>
</evidence>
<name>A0A0S4KL57_BODSA</name>
<keyword evidence="1" id="KW-0472">Membrane</keyword>
<dbReference type="VEuPathDB" id="TriTrypDB:BSAL_85635"/>
<organism evidence="2 3">
    <name type="scientific">Bodo saltans</name>
    <name type="common">Flagellated protozoan</name>
    <dbReference type="NCBI Taxonomy" id="75058"/>
    <lineage>
        <taxon>Eukaryota</taxon>
        <taxon>Discoba</taxon>
        <taxon>Euglenozoa</taxon>
        <taxon>Kinetoplastea</taxon>
        <taxon>Metakinetoplastina</taxon>
        <taxon>Eubodonida</taxon>
        <taxon>Bodonidae</taxon>
        <taxon>Bodo</taxon>
    </lineage>
</organism>
<keyword evidence="1" id="KW-0812">Transmembrane</keyword>
<feature type="transmembrane region" description="Helical" evidence="1">
    <location>
        <begin position="12"/>
        <end position="30"/>
    </location>
</feature>
<keyword evidence="3" id="KW-1185">Reference proteome</keyword>
<dbReference type="AlphaFoldDB" id="A0A0S4KL57"/>
<evidence type="ECO:0000256" key="1">
    <source>
        <dbReference type="SAM" id="Phobius"/>
    </source>
</evidence>
<sequence>MTYCGALSHYSLSSYLLVALVLVVMCEWVAAQSTTAEDNIGANLDALPFLSSLYNSTNGSFWSGACSAGWRNHSSNPAPDPCDPL</sequence>
<proteinExistence type="predicted"/>
<dbReference type="Proteomes" id="UP000051952">
    <property type="component" value="Unassembled WGS sequence"/>
</dbReference>
<gene>
    <name evidence="2" type="ORF">BSAL_85635</name>
</gene>
<dbReference type="EMBL" id="CYKH01001017">
    <property type="protein sequence ID" value="CUI14341.1"/>
    <property type="molecule type" value="Genomic_DNA"/>
</dbReference>
<protein>
    <submittedName>
        <fullName evidence="2">Membrane-associated protein, putative</fullName>
    </submittedName>
</protein>